<dbReference type="AlphaFoldDB" id="A0AAE7CYU0"/>
<sequence>MNTEQFFENIARQYGVSPDYPWKNTNACVFRHPNRKWFCVHMTVKNHQLGRAGDEEVAVVNVKARPETIGSLRSINGVLPAYHMNKEHWVSIVLQEIDTEILWQLVSDSHLLTA</sequence>
<evidence type="ECO:0000313" key="2">
    <source>
        <dbReference type="EMBL" id="QYM90973.1"/>
    </source>
</evidence>
<proteinExistence type="predicted"/>
<organism evidence="1 3">
    <name type="scientific">Dickeya zeae</name>
    <dbReference type="NCBI Taxonomy" id="204042"/>
    <lineage>
        <taxon>Bacteria</taxon>
        <taxon>Pseudomonadati</taxon>
        <taxon>Pseudomonadota</taxon>
        <taxon>Gammaproteobacteria</taxon>
        <taxon>Enterobacterales</taxon>
        <taxon>Pectobacteriaceae</taxon>
        <taxon>Dickeya</taxon>
    </lineage>
</organism>
<evidence type="ECO:0000313" key="1">
    <source>
        <dbReference type="EMBL" id="QIZ51172.1"/>
    </source>
</evidence>
<dbReference type="InterPro" id="IPR007351">
    <property type="entry name" value="YjbR"/>
</dbReference>
<dbReference type="PANTHER" id="PTHR35145:SF1">
    <property type="entry name" value="CYTOPLASMIC PROTEIN"/>
    <property type="match status" value="1"/>
</dbReference>
<accession>A0AAE7CYU0</accession>
<protein>
    <submittedName>
        <fullName evidence="1">MmcQ protein</fullName>
    </submittedName>
</protein>
<dbReference type="Pfam" id="PF04237">
    <property type="entry name" value="YjbR"/>
    <property type="match status" value="1"/>
</dbReference>
<reference evidence="1 3" key="1">
    <citation type="submission" date="2018-11" db="EMBL/GenBank/DDBJ databases">
        <title>Complete genome sequence of Dickeya zeae strain CE1 infecting Canna edulis Ker-Gawl. in China.</title>
        <authorList>
            <person name="Zhang J."/>
            <person name="Lin B."/>
            <person name="Shen H."/>
            <person name="Jiang S."/>
            <person name="Pu X."/>
            <person name="Sun D."/>
        </authorList>
    </citation>
    <scope>NUCLEOTIDE SEQUENCE [LARGE SCALE GENOMIC DNA]</scope>
    <source>
        <strain evidence="1 3">CE1</strain>
    </source>
</reference>
<dbReference type="InterPro" id="IPR058532">
    <property type="entry name" value="YjbR/MT2646/Rv2570-like"/>
</dbReference>
<dbReference type="Proteomes" id="UP000500801">
    <property type="component" value="Chromosome"/>
</dbReference>
<name>A0AAE7CYU0_9GAMM</name>
<evidence type="ECO:0000313" key="4">
    <source>
        <dbReference type="Proteomes" id="UP000824976"/>
    </source>
</evidence>
<reference evidence="2 4" key="2">
    <citation type="submission" date="2019-06" db="EMBL/GenBank/DDBJ databases">
        <title>Complete genome of Dickeya zeae PL65.</title>
        <authorList>
            <person name="Boluk G."/>
            <person name="Arif M."/>
        </authorList>
    </citation>
    <scope>NUCLEOTIDE SEQUENCE [LARGE SCALE GENOMIC DNA]</scope>
    <source>
        <strain evidence="2 4">PL65</strain>
    </source>
</reference>
<dbReference type="Gene3D" id="3.90.1150.30">
    <property type="match status" value="1"/>
</dbReference>
<gene>
    <name evidence="1" type="ORF">DWG24_10540</name>
    <name evidence="2" type="ORF">FGI21_03365</name>
</gene>
<dbReference type="RefSeq" id="WP_168362485.1">
    <property type="nucleotide sequence ID" value="NZ_CP033622.1"/>
</dbReference>
<dbReference type="Proteomes" id="UP000824976">
    <property type="component" value="Chromosome"/>
</dbReference>
<keyword evidence="4" id="KW-1185">Reference proteome</keyword>
<dbReference type="SUPFAM" id="SSF142906">
    <property type="entry name" value="YjbR-like"/>
    <property type="match status" value="1"/>
</dbReference>
<dbReference type="EMBL" id="CP033622">
    <property type="protein sequence ID" value="QIZ51172.1"/>
    <property type="molecule type" value="Genomic_DNA"/>
</dbReference>
<dbReference type="InterPro" id="IPR038056">
    <property type="entry name" value="YjbR-like_sf"/>
</dbReference>
<dbReference type="EMBL" id="CP040817">
    <property type="protein sequence ID" value="QYM90973.1"/>
    <property type="molecule type" value="Genomic_DNA"/>
</dbReference>
<dbReference type="PANTHER" id="PTHR35145">
    <property type="entry name" value="CYTOPLASMIC PROTEIN-RELATED"/>
    <property type="match status" value="1"/>
</dbReference>
<evidence type="ECO:0000313" key="3">
    <source>
        <dbReference type="Proteomes" id="UP000500801"/>
    </source>
</evidence>